<dbReference type="Proteomes" id="UP000765509">
    <property type="component" value="Unassembled WGS sequence"/>
</dbReference>
<comment type="caution">
    <text evidence="2">The sequence shown here is derived from an EMBL/GenBank/DDBJ whole genome shotgun (WGS) entry which is preliminary data.</text>
</comment>
<protein>
    <recommendedName>
        <fullName evidence="4">CCHC-type domain-containing protein</fullName>
    </recommendedName>
</protein>
<feature type="compositionally biased region" description="Polar residues" evidence="1">
    <location>
        <begin position="119"/>
        <end position="135"/>
    </location>
</feature>
<evidence type="ECO:0000256" key="1">
    <source>
        <dbReference type="SAM" id="MobiDB-lite"/>
    </source>
</evidence>
<reference evidence="2" key="1">
    <citation type="submission" date="2021-03" db="EMBL/GenBank/DDBJ databases">
        <title>Draft genome sequence of rust myrtle Austropuccinia psidii MF-1, a brazilian biotype.</title>
        <authorList>
            <person name="Quecine M.C."/>
            <person name="Pachon D.M.R."/>
            <person name="Bonatelli M.L."/>
            <person name="Correr F.H."/>
            <person name="Franceschini L.M."/>
            <person name="Leite T.F."/>
            <person name="Margarido G.R.A."/>
            <person name="Almeida C.A."/>
            <person name="Ferrarezi J.A."/>
            <person name="Labate C.A."/>
        </authorList>
    </citation>
    <scope>NUCLEOTIDE SEQUENCE</scope>
    <source>
        <strain evidence="2">MF-1</strain>
    </source>
</reference>
<feature type="region of interest" description="Disordered" evidence="1">
    <location>
        <begin position="148"/>
        <end position="170"/>
    </location>
</feature>
<feature type="region of interest" description="Disordered" evidence="1">
    <location>
        <begin position="1"/>
        <end position="42"/>
    </location>
</feature>
<dbReference type="OrthoDB" id="407658at2759"/>
<feature type="region of interest" description="Disordered" evidence="1">
    <location>
        <begin position="64"/>
        <end position="135"/>
    </location>
</feature>
<dbReference type="AlphaFoldDB" id="A0A9Q3J0Z0"/>
<evidence type="ECO:0008006" key="4">
    <source>
        <dbReference type="Google" id="ProtNLM"/>
    </source>
</evidence>
<evidence type="ECO:0000313" key="3">
    <source>
        <dbReference type="Proteomes" id="UP000765509"/>
    </source>
</evidence>
<feature type="compositionally biased region" description="Polar residues" evidence="1">
    <location>
        <begin position="91"/>
        <end position="108"/>
    </location>
</feature>
<evidence type="ECO:0000313" key="2">
    <source>
        <dbReference type="EMBL" id="MBW0553457.1"/>
    </source>
</evidence>
<accession>A0A9Q3J0Z0</accession>
<dbReference type="EMBL" id="AVOT02059855">
    <property type="protein sequence ID" value="MBW0553457.1"/>
    <property type="molecule type" value="Genomic_DNA"/>
</dbReference>
<gene>
    <name evidence="2" type="ORF">O181_093172</name>
</gene>
<feature type="compositionally biased region" description="Polar residues" evidence="1">
    <location>
        <begin position="1"/>
        <end position="12"/>
    </location>
</feature>
<organism evidence="2 3">
    <name type="scientific">Austropuccinia psidii MF-1</name>
    <dbReference type="NCBI Taxonomy" id="1389203"/>
    <lineage>
        <taxon>Eukaryota</taxon>
        <taxon>Fungi</taxon>
        <taxon>Dikarya</taxon>
        <taxon>Basidiomycota</taxon>
        <taxon>Pucciniomycotina</taxon>
        <taxon>Pucciniomycetes</taxon>
        <taxon>Pucciniales</taxon>
        <taxon>Sphaerophragmiaceae</taxon>
        <taxon>Austropuccinia</taxon>
    </lineage>
</organism>
<proteinExistence type="predicted"/>
<sequence length="607" mass="70057">MSIQKSVQSSQRRGVGNMPKPLAGGHELLLTHQELSGSGEDHRTLRRLDPIVLQRQIQKDKELVEEPNSFIHRPEEGVGNDSSFGDRRPSDVNQLQTISRSVQRQAQRTSEEAERSQEPSRQGQRQSQLAQTLPTRVQDPQIGAFSRGQCVQHGQNSHGIHSQGAGKDEQDFSTQIDHVQRAINVEIGKLDSKLTKITLDINDLKKHDKKYTEWYELTNAKFDSIINACSRIESTCQIQNDEMEDLSIFKMNDQLKTLQDHVLKIVENTNQFATHLAKSDSERQKLKNEIIANVEQIHKNYEPHMPRHSTPLTEEKLSVKGSFTPLLGENIVSVKDIPKLEEWPTFSGEGEYNHIEFIRTIDMLQEDFNIPDEIIVGKLHCLFTKTAKKWYYKMRIDHGKHDWSWWKSEVITKWANNFWRFEMENTFESAIFSSEKDKPLTWFFKQKDRLSALHPDISETIINMKILRKCGGELEHAIKSRCVEPCSTEDYINAMKDIITRTRIGKTWTKIPMESKMVPKIPREDKRPERPVLKCHKCGSTSHLANTCTKKTKINEVQVIEEIQCTEEKEESDQDSAVSEDTPVEDYPIENITAFFEVTEVHNHLPQ</sequence>
<name>A0A9Q3J0Z0_9BASI</name>
<keyword evidence="3" id="KW-1185">Reference proteome</keyword>
<feature type="compositionally biased region" description="Basic and acidic residues" evidence="1">
    <location>
        <begin position="109"/>
        <end position="118"/>
    </location>
</feature>